<organism evidence="2 3">
    <name type="scientific">Tanacetum coccineum</name>
    <dbReference type="NCBI Taxonomy" id="301880"/>
    <lineage>
        <taxon>Eukaryota</taxon>
        <taxon>Viridiplantae</taxon>
        <taxon>Streptophyta</taxon>
        <taxon>Embryophyta</taxon>
        <taxon>Tracheophyta</taxon>
        <taxon>Spermatophyta</taxon>
        <taxon>Magnoliopsida</taxon>
        <taxon>eudicotyledons</taxon>
        <taxon>Gunneridae</taxon>
        <taxon>Pentapetalae</taxon>
        <taxon>asterids</taxon>
        <taxon>campanulids</taxon>
        <taxon>Asterales</taxon>
        <taxon>Asteraceae</taxon>
        <taxon>Asteroideae</taxon>
        <taxon>Anthemideae</taxon>
        <taxon>Anthemidinae</taxon>
        <taxon>Tanacetum</taxon>
    </lineage>
</organism>
<evidence type="ECO:0000313" key="2">
    <source>
        <dbReference type="EMBL" id="GJU10046.1"/>
    </source>
</evidence>
<dbReference type="EMBL" id="BQNB010021784">
    <property type="protein sequence ID" value="GJU10046.1"/>
    <property type="molecule type" value="Genomic_DNA"/>
</dbReference>
<feature type="region of interest" description="Disordered" evidence="1">
    <location>
        <begin position="84"/>
        <end position="109"/>
    </location>
</feature>
<evidence type="ECO:0000313" key="3">
    <source>
        <dbReference type="Proteomes" id="UP001151760"/>
    </source>
</evidence>
<evidence type="ECO:0000256" key="1">
    <source>
        <dbReference type="SAM" id="MobiDB-lite"/>
    </source>
</evidence>
<reference evidence="2" key="1">
    <citation type="journal article" date="2022" name="Int. J. Mol. Sci.">
        <title>Draft Genome of Tanacetum Coccineum: Genomic Comparison of Closely Related Tanacetum-Family Plants.</title>
        <authorList>
            <person name="Yamashiro T."/>
            <person name="Shiraishi A."/>
            <person name="Nakayama K."/>
            <person name="Satake H."/>
        </authorList>
    </citation>
    <scope>NUCLEOTIDE SEQUENCE</scope>
</reference>
<proteinExistence type="predicted"/>
<name>A0ABQ5JBW1_9ASTR</name>
<sequence>MWIDVLQNRSSPRNLLKKAIQRSNSEGIAAIVNKLENLGRDMKKLKENVHAIQVGCQICGGAHLDKDYPLNEEVKSVEEVKYGEFGRPFPNNNRNDGRFSRGGYDQPSYRQRRPSLTEIINKYMEEASKRHAEQDEWLNKFYQSTETSREAHDKIIQGLETKEKTLANEVEGQINNGKFKECKTICTEYGSPLYTPFYYSSMKLNTFLLTQDFLITRNKKPTIQEWQKL</sequence>
<keyword evidence="3" id="KW-1185">Reference proteome</keyword>
<gene>
    <name evidence="2" type="ORF">Tco_1132442</name>
</gene>
<protein>
    <submittedName>
        <fullName evidence="2">Uncharacterized protein</fullName>
    </submittedName>
</protein>
<dbReference type="Proteomes" id="UP001151760">
    <property type="component" value="Unassembled WGS sequence"/>
</dbReference>
<comment type="caution">
    <text evidence="2">The sequence shown here is derived from an EMBL/GenBank/DDBJ whole genome shotgun (WGS) entry which is preliminary data.</text>
</comment>
<accession>A0ABQ5JBW1</accession>
<reference evidence="2" key="2">
    <citation type="submission" date="2022-01" db="EMBL/GenBank/DDBJ databases">
        <authorList>
            <person name="Yamashiro T."/>
            <person name="Shiraishi A."/>
            <person name="Satake H."/>
            <person name="Nakayama K."/>
        </authorList>
    </citation>
    <scope>NUCLEOTIDE SEQUENCE</scope>
</reference>